<proteinExistence type="predicted"/>
<keyword evidence="3" id="KW-1185">Reference proteome</keyword>
<dbReference type="GO" id="GO:0016829">
    <property type="term" value="F:lyase activity"/>
    <property type="evidence" value="ECO:0007669"/>
    <property type="project" value="InterPro"/>
</dbReference>
<reference evidence="2" key="2">
    <citation type="submission" date="2020-09" db="EMBL/GenBank/DDBJ databases">
        <authorList>
            <person name="Sun Q."/>
            <person name="Zhou Y."/>
        </authorList>
    </citation>
    <scope>NUCLEOTIDE SEQUENCE</scope>
    <source>
        <strain evidence="2">CGMCC 4.7306</strain>
    </source>
</reference>
<gene>
    <name evidence="2" type="ORF">GCM10011575_01260</name>
</gene>
<dbReference type="Pfam" id="PF07940">
    <property type="entry name" value="Hepar_II_III_C"/>
    <property type="match status" value="1"/>
</dbReference>
<dbReference type="RefSeq" id="WP_188893244.1">
    <property type="nucleotide sequence ID" value="NZ_BMMZ01000001.1"/>
</dbReference>
<dbReference type="InterPro" id="IPR012480">
    <property type="entry name" value="Hepar_II_III_C"/>
</dbReference>
<protein>
    <recommendedName>
        <fullName evidence="1">Heparinase II/III-like C-terminal domain-containing protein</fullName>
    </recommendedName>
</protein>
<comment type="caution">
    <text evidence="2">The sequence shown here is derived from an EMBL/GenBank/DDBJ whole genome shotgun (WGS) entry which is preliminary data.</text>
</comment>
<sequence>MNQASDLKSFDWPGCGIALLRDATTRIALRSGPDSGWHDHHDKLAVDIETSSGWRSADLGTSGYGADFTNWLRSPAAHSTVFVGDEPQPRCDGAIAEFTPTQVVGVANWPGCRLSRRLDLTPGGWTDVVDVVLDHEEPIEWLLHGDGLIAPRGDTAPGERAELGQELGHRFLRNVRRLSADRGQVPSRVRRLGSCSCPTGSGHTRPRLTGIRPVRHWAS</sequence>
<feature type="domain" description="Heparinase II/III-like C-terminal" evidence="1">
    <location>
        <begin position="9"/>
        <end position="93"/>
    </location>
</feature>
<dbReference type="Proteomes" id="UP000613840">
    <property type="component" value="Unassembled WGS sequence"/>
</dbReference>
<reference evidence="2" key="1">
    <citation type="journal article" date="2014" name="Int. J. Syst. Evol. Microbiol.">
        <title>Complete genome sequence of Corynebacterium casei LMG S-19264T (=DSM 44701T), isolated from a smear-ripened cheese.</title>
        <authorList>
            <consortium name="US DOE Joint Genome Institute (JGI-PGF)"/>
            <person name="Walter F."/>
            <person name="Albersmeier A."/>
            <person name="Kalinowski J."/>
            <person name="Ruckert C."/>
        </authorList>
    </citation>
    <scope>NUCLEOTIDE SEQUENCE</scope>
    <source>
        <strain evidence="2">CGMCC 4.7306</strain>
    </source>
</reference>
<dbReference type="AlphaFoldDB" id="A0A917W0I7"/>
<dbReference type="Gene3D" id="2.70.98.70">
    <property type="match status" value="1"/>
</dbReference>
<name>A0A917W0I7_9ACTN</name>
<evidence type="ECO:0000313" key="2">
    <source>
        <dbReference type="EMBL" id="GGL47197.1"/>
    </source>
</evidence>
<evidence type="ECO:0000259" key="1">
    <source>
        <dbReference type="Pfam" id="PF07940"/>
    </source>
</evidence>
<accession>A0A917W0I7</accession>
<organism evidence="2 3">
    <name type="scientific">Microlunatus endophyticus</name>
    <dbReference type="NCBI Taxonomy" id="1716077"/>
    <lineage>
        <taxon>Bacteria</taxon>
        <taxon>Bacillati</taxon>
        <taxon>Actinomycetota</taxon>
        <taxon>Actinomycetes</taxon>
        <taxon>Propionibacteriales</taxon>
        <taxon>Propionibacteriaceae</taxon>
        <taxon>Microlunatus</taxon>
    </lineage>
</organism>
<dbReference type="EMBL" id="BMMZ01000001">
    <property type="protein sequence ID" value="GGL47197.1"/>
    <property type="molecule type" value="Genomic_DNA"/>
</dbReference>
<evidence type="ECO:0000313" key="3">
    <source>
        <dbReference type="Proteomes" id="UP000613840"/>
    </source>
</evidence>